<accession>A0A2A6CHD8</accession>
<keyword evidence="3" id="KW-1185">Reference proteome</keyword>
<organism evidence="2 3">
    <name type="scientific">Pristionchus pacificus</name>
    <name type="common">Parasitic nematode worm</name>
    <dbReference type="NCBI Taxonomy" id="54126"/>
    <lineage>
        <taxon>Eukaryota</taxon>
        <taxon>Metazoa</taxon>
        <taxon>Ecdysozoa</taxon>
        <taxon>Nematoda</taxon>
        <taxon>Chromadorea</taxon>
        <taxon>Rhabditida</taxon>
        <taxon>Rhabditina</taxon>
        <taxon>Diplogasteromorpha</taxon>
        <taxon>Diplogasteroidea</taxon>
        <taxon>Neodiplogasteridae</taxon>
        <taxon>Pristionchus</taxon>
    </lineage>
</organism>
<feature type="compositionally biased region" description="Polar residues" evidence="1">
    <location>
        <begin position="197"/>
        <end position="206"/>
    </location>
</feature>
<evidence type="ECO:0000313" key="3">
    <source>
        <dbReference type="Proteomes" id="UP000005239"/>
    </source>
</evidence>
<feature type="region of interest" description="Disordered" evidence="1">
    <location>
        <begin position="32"/>
        <end position="57"/>
    </location>
</feature>
<evidence type="ECO:0000256" key="1">
    <source>
        <dbReference type="SAM" id="MobiDB-lite"/>
    </source>
</evidence>
<dbReference type="Proteomes" id="UP000005239">
    <property type="component" value="Unassembled WGS sequence"/>
</dbReference>
<sequence>MGIGYNSFDLRSFSILKPHSFVSALLPSAMPRGVPKAKGDGTKKDGEKKNVEESRMNEKRRIEIAAIPDREKYFGRPRYIKASRHGRTRLAKRSARRDDLPPPQEKMYIYDDEVARCLHVAKYDSLRRPGTEESTCSIQPKIEPMDEEEHDTKEHSRDSGCPVSPTDKTKEESGSSRGSVEKESRKRRTPDQHNDEANTSSGTTNFIVKGNTPLTVIHKVLERKNPLHRDNRLEFVHASGKEILNEDEMKMTVADLANQRGWTRNMPLRILYTITRFTESESLLKLSAPQAPPHRRVSPPPPSHHHQFMAPPPYMTPPTGNQQRQMTSSIFPPSHIIIDHGNGAHLVSPNVSVESAISNPASVKKRQRMAPKRTRDRDELMARRGIEKGTTLVNKSSKMGLSMNLPGIVSIRMPPGCNPLMLDNLTDRGDLPIEAITIDGCSHPTTLRELPALAQAVSARAAAQQTPIHPCPSLSIVAPSSMLTPEERMAETISTVRRNAAEMHEKIKEERRVSAASSSASSAGVRTPAPDADAEIQEKTIKEEPREITPPPVLEAPQYSPDSPRSLTIDESMDESVAPPPPPQPMQGIPV</sequence>
<feature type="compositionally biased region" description="Low complexity" evidence="1">
    <location>
        <begin position="514"/>
        <end position="523"/>
    </location>
</feature>
<feature type="compositionally biased region" description="Basic residues" evidence="1">
    <location>
        <begin position="293"/>
        <end position="306"/>
    </location>
</feature>
<feature type="compositionally biased region" description="Basic residues" evidence="1">
    <location>
        <begin position="84"/>
        <end position="95"/>
    </location>
</feature>
<feature type="compositionally biased region" description="Basic and acidic residues" evidence="1">
    <location>
        <begin position="536"/>
        <end position="547"/>
    </location>
</feature>
<reference evidence="3" key="1">
    <citation type="journal article" date="2008" name="Nat. Genet.">
        <title>The Pristionchus pacificus genome provides a unique perspective on nematode lifestyle and parasitism.</title>
        <authorList>
            <person name="Dieterich C."/>
            <person name="Clifton S.W."/>
            <person name="Schuster L.N."/>
            <person name="Chinwalla A."/>
            <person name="Delehaunty K."/>
            <person name="Dinkelacker I."/>
            <person name="Fulton L."/>
            <person name="Fulton R."/>
            <person name="Godfrey J."/>
            <person name="Minx P."/>
            <person name="Mitreva M."/>
            <person name="Roeseler W."/>
            <person name="Tian H."/>
            <person name="Witte H."/>
            <person name="Yang S.P."/>
            <person name="Wilson R.K."/>
            <person name="Sommer R.J."/>
        </authorList>
    </citation>
    <scope>NUCLEOTIDE SEQUENCE [LARGE SCALE GENOMIC DNA]</scope>
    <source>
        <strain evidence="3">PS312</strain>
    </source>
</reference>
<feature type="region of interest" description="Disordered" evidence="1">
    <location>
        <begin position="286"/>
        <end position="306"/>
    </location>
</feature>
<evidence type="ECO:0000313" key="2">
    <source>
        <dbReference type="EnsemblMetazoa" id="PPA28531.1"/>
    </source>
</evidence>
<feature type="region of interest" description="Disordered" evidence="1">
    <location>
        <begin position="128"/>
        <end position="207"/>
    </location>
</feature>
<feature type="compositionally biased region" description="Basic and acidic residues" evidence="1">
    <location>
        <begin position="37"/>
        <end position="57"/>
    </location>
</feature>
<dbReference type="Gene3D" id="3.10.20.90">
    <property type="entry name" value="Phosphatidylinositol 3-kinase Catalytic Subunit, Chain A, domain 1"/>
    <property type="match status" value="1"/>
</dbReference>
<dbReference type="EnsemblMetazoa" id="PPA28531.1">
    <property type="protein sequence ID" value="PPA28531.1"/>
    <property type="gene ID" value="WBGene00118085"/>
</dbReference>
<name>A0A2A6CHD8_PRIPA</name>
<feature type="region of interest" description="Disordered" evidence="1">
    <location>
        <begin position="84"/>
        <end position="104"/>
    </location>
</feature>
<accession>A0A8R1ULH7</accession>
<gene>
    <name evidence="2" type="primary">WBGene00118085</name>
</gene>
<protein>
    <submittedName>
        <fullName evidence="2">Uncharacterized protein</fullName>
    </submittedName>
</protein>
<proteinExistence type="predicted"/>
<feature type="region of interest" description="Disordered" evidence="1">
    <location>
        <begin position="507"/>
        <end position="591"/>
    </location>
</feature>
<dbReference type="AlphaFoldDB" id="A0A2A6CHD8"/>
<feature type="compositionally biased region" description="Basic and acidic residues" evidence="1">
    <location>
        <begin position="167"/>
        <end position="196"/>
    </location>
</feature>
<reference evidence="2" key="2">
    <citation type="submission" date="2022-06" db="UniProtKB">
        <authorList>
            <consortium name="EnsemblMetazoa"/>
        </authorList>
    </citation>
    <scope>IDENTIFICATION</scope>
    <source>
        <strain evidence="2">PS312</strain>
    </source>
</reference>